<feature type="domain" description="PucR C-terminal helix-turn-helix" evidence="2">
    <location>
        <begin position="457"/>
        <end position="511"/>
    </location>
</feature>
<gene>
    <name evidence="3" type="ORF">A5888_001357</name>
    <name evidence="4" type="ORF">A5888_002593</name>
</gene>
<dbReference type="AlphaFoldDB" id="A0A242K819"/>
<dbReference type="Pfam" id="PF13556">
    <property type="entry name" value="HTH_30"/>
    <property type="match status" value="1"/>
</dbReference>
<proteinExistence type="predicted"/>
<organism evidence="3">
    <name type="scientific">Candidatus Enterococcus clewellii</name>
    <dbReference type="NCBI Taxonomy" id="1834193"/>
    <lineage>
        <taxon>Bacteria</taxon>
        <taxon>Bacillati</taxon>
        <taxon>Bacillota</taxon>
        <taxon>Bacilli</taxon>
        <taxon>Lactobacillales</taxon>
        <taxon>Enterococcaceae</taxon>
        <taxon>Enterococcus</taxon>
    </lineage>
</organism>
<dbReference type="RefSeq" id="WP_086348471.1">
    <property type="nucleotide sequence ID" value="NZ_CP147247.1"/>
</dbReference>
<accession>A0A242K819</accession>
<dbReference type="InterPro" id="IPR012914">
    <property type="entry name" value="PucR_dom"/>
</dbReference>
<dbReference type="Proteomes" id="UP000195141">
    <property type="component" value="Chromosome"/>
</dbReference>
<name>A0A242K819_9ENTE</name>
<dbReference type="Gene3D" id="1.10.10.2840">
    <property type="entry name" value="PucR C-terminal helix-turn-helix domain"/>
    <property type="match status" value="1"/>
</dbReference>
<dbReference type="InterPro" id="IPR051448">
    <property type="entry name" value="CdaR-like_regulators"/>
</dbReference>
<evidence type="ECO:0000313" key="5">
    <source>
        <dbReference type="Proteomes" id="UP000195141"/>
    </source>
</evidence>
<dbReference type="PANTHER" id="PTHR33744">
    <property type="entry name" value="CARBOHYDRATE DIACID REGULATOR"/>
    <property type="match status" value="1"/>
</dbReference>
<dbReference type="InterPro" id="IPR042070">
    <property type="entry name" value="PucR_C-HTH_sf"/>
</dbReference>
<evidence type="ECO:0000259" key="1">
    <source>
        <dbReference type="Pfam" id="PF07905"/>
    </source>
</evidence>
<evidence type="ECO:0000259" key="2">
    <source>
        <dbReference type="Pfam" id="PF13556"/>
    </source>
</evidence>
<evidence type="ECO:0000313" key="3">
    <source>
        <dbReference type="EMBL" id="OTP17219.1"/>
    </source>
</evidence>
<protein>
    <submittedName>
        <fullName evidence="4">Purine catabolism regulatory protein</fullName>
    </submittedName>
</protein>
<dbReference type="OrthoDB" id="142218at2"/>
<feature type="domain" description="Purine catabolism PurC-like" evidence="1">
    <location>
        <begin position="5"/>
        <end position="122"/>
    </location>
</feature>
<reference evidence="3" key="1">
    <citation type="submission" date="2017-05" db="EMBL/GenBank/DDBJ databases">
        <title>The Genome Sequence of Enterococcus sp. 9E7_DIV0242.</title>
        <authorList>
            <consortium name="The Broad Institute Genomics Platform"/>
            <consortium name="The Broad Institute Genomic Center for Infectious Diseases"/>
            <person name="Earl A."/>
            <person name="Manson A."/>
            <person name="Schwartman J."/>
            <person name="Gilmore M."/>
            <person name="Abouelleil A."/>
            <person name="Cao P."/>
            <person name="Chapman S."/>
            <person name="Cusick C."/>
            <person name="Shea T."/>
            <person name="Young S."/>
            <person name="Neafsey D."/>
            <person name="Nusbaum C."/>
            <person name="Birren B."/>
        </authorList>
    </citation>
    <scope>NUCLEOTIDE SEQUENCE [LARGE SCALE GENOMIC DNA]</scope>
    <source>
        <strain evidence="3">9E7_DIV0242</strain>
    </source>
</reference>
<dbReference type="PANTHER" id="PTHR33744:SF15">
    <property type="entry name" value="CARBOHYDRATE DIACID REGULATOR"/>
    <property type="match status" value="1"/>
</dbReference>
<keyword evidence="5" id="KW-1185">Reference proteome</keyword>
<reference evidence="4" key="2">
    <citation type="submission" date="2017-05" db="EMBL/GenBank/DDBJ databases">
        <authorList>
            <consortium name="The Broad Institute Genomics Platform"/>
            <consortium name="The Broad Institute Genomic Center for Infectious Diseases"/>
            <person name="Earl A."/>
            <person name="Manson A."/>
            <person name="Schwartman J."/>
            <person name="Gilmore M."/>
            <person name="Abouelleil A."/>
            <person name="Cao P."/>
            <person name="Chapman S."/>
            <person name="Cusick C."/>
            <person name="Shea T."/>
            <person name="Young S."/>
            <person name="Neafsey D."/>
            <person name="Nusbaum C."/>
            <person name="Birren B."/>
        </authorList>
    </citation>
    <scope>NUCLEOTIDE SEQUENCE</scope>
    <source>
        <strain evidence="4">9E7_DIV0242</strain>
    </source>
</reference>
<evidence type="ECO:0000313" key="4">
    <source>
        <dbReference type="EMBL" id="WYJ90825.1"/>
    </source>
</evidence>
<dbReference type="EMBL" id="NGMM01000002">
    <property type="protein sequence ID" value="OTP17219.1"/>
    <property type="molecule type" value="Genomic_DNA"/>
</dbReference>
<dbReference type="Pfam" id="PF07905">
    <property type="entry name" value="PucR"/>
    <property type="match status" value="1"/>
</dbReference>
<reference evidence="4" key="3">
    <citation type="submission" date="2024-03" db="EMBL/GenBank/DDBJ databases">
        <title>The Genome Sequence of Enterococcus sp. DIV0242b.</title>
        <authorList>
            <consortium name="The Broad Institute Genomics Platform"/>
            <consortium name="The Broad Institute Microbial Omics Core"/>
            <consortium name="The Broad Institute Genomic Center for Infectious Diseases"/>
            <person name="Earl A."/>
            <person name="Manson A."/>
            <person name="Gilmore M."/>
            <person name="Schwartman J."/>
            <person name="Shea T."/>
            <person name="Abouelleil A."/>
            <person name="Cao P."/>
            <person name="Chapman S."/>
            <person name="Cusick C."/>
            <person name="Young S."/>
            <person name="Neafsey D."/>
            <person name="Nusbaum C."/>
            <person name="Birren B."/>
        </authorList>
    </citation>
    <scope>NUCLEOTIDE SEQUENCE</scope>
    <source>
        <strain evidence="4">9E7_DIV0242</strain>
    </source>
</reference>
<sequence>MRIKELMSLEIFRSSKLLTGEIGLENEVDSAMVLEAIDIEKWSKQNQLILTSFYAFNNLEEQELTDFFEKMHNIGISGLVVKMDRLITMIPEWLIDLCFTFQIPLIKVEQDLTYEKIMLAIYEPMLNYQSHVLRTYYDVRQRFTKIERNLSSFDQIMREFHLLIKKDCALKIPDRGIHITYGTLNEEMVVTRQTTMKNTEFTKNHYELLTLFSQKNAQEITALKAEILNQYTDKCILLVYQNDADFKETDLMIIENAIDILQEKLQMEYLIKKDRFTRLNNLADAILQNTPGNLDELNSLLNEADMNAYPYYQGIAFSTNTLNSRLLQKEIRNKLRTLKEHVIFFEHHNYLVLLYNLASPDLSIQKRELMQLFKDTFSEYKNLTFAVSSVKKKEELKTVLIECLDTIRFNQEFYIDQVVEVSELGIFRYFMNEQQLEAIEKLISPKLVALRQENYDLFETLYTFFKSNRNYKKTAEALFLHSKTIRYRLNKIEDYLEIDLTNPTQILNFEIGTYLLKMKKS</sequence>
<dbReference type="EMBL" id="CP147247">
    <property type="protein sequence ID" value="WYJ90825.1"/>
    <property type="molecule type" value="Genomic_DNA"/>
</dbReference>
<dbReference type="InterPro" id="IPR025736">
    <property type="entry name" value="PucR_C-HTH_dom"/>
</dbReference>